<reference evidence="1" key="3">
    <citation type="submission" date="2018-07" db="EMBL/GenBank/DDBJ databases">
        <title>WGS assembly of Glycine max.</title>
        <authorList>
            <person name="Schmutz J."/>
            <person name="Cannon S."/>
            <person name="Schlueter J."/>
            <person name="Ma J."/>
            <person name="Mitros T."/>
            <person name="Nelson W."/>
            <person name="Hyten D."/>
            <person name="Song Q."/>
            <person name="Thelen J."/>
            <person name="Cheng J."/>
            <person name="Xu D."/>
            <person name="Hellsten U."/>
            <person name="May G."/>
            <person name="Yu Y."/>
            <person name="Sakurai T."/>
            <person name="Umezawa T."/>
            <person name="Bhattacharyya M."/>
            <person name="Sandhu D."/>
            <person name="Valliyodan B."/>
            <person name="Lindquist E."/>
            <person name="Peto M."/>
            <person name="Grant D."/>
            <person name="Shu S."/>
            <person name="Goodstein D."/>
            <person name="Barry K."/>
            <person name="Futrell-Griggs M."/>
            <person name="Abernathy B."/>
            <person name="Du J."/>
            <person name="Tian Z."/>
            <person name="Zhu L."/>
            <person name="Gill N."/>
            <person name="Joshi T."/>
            <person name="Libault M."/>
            <person name="Sethuraman A."/>
            <person name="Zhang X."/>
            <person name="Shinozaki K."/>
            <person name="Nguyen H."/>
            <person name="Wing R."/>
            <person name="Cregan P."/>
            <person name="Specht J."/>
            <person name="Grimwood J."/>
            <person name="Rokhsar D."/>
            <person name="Stacey G."/>
            <person name="Shoemaker R."/>
            <person name="Jackson S."/>
        </authorList>
    </citation>
    <scope>NUCLEOTIDE SEQUENCE</scope>
    <source>
        <tissue evidence="1">Callus</tissue>
    </source>
</reference>
<evidence type="ECO:0000313" key="2">
    <source>
        <dbReference type="EnsemblPlants" id="KRH40647"/>
    </source>
</evidence>
<dbReference type="HOGENOM" id="CLU_2162986_0_0_1"/>
<dbReference type="InParanoid" id="K7LGD4"/>
<proteinExistence type="predicted"/>
<dbReference type="Gramene" id="KRH40647">
    <property type="protein sequence ID" value="KRH40647"/>
    <property type="gene ID" value="GLYMA_09G272200"/>
</dbReference>
<dbReference type="Proteomes" id="UP000008827">
    <property type="component" value="Chromosome 9"/>
</dbReference>
<reference evidence="1 2" key="1">
    <citation type="journal article" date="2010" name="Nature">
        <title>Genome sequence of the palaeopolyploid soybean.</title>
        <authorList>
            <person name="Schmutz J."/>
            <person name="Cannon S.B."/>
            <person name="Schlueter J."/>
            <person name="Ma J."/>
            <person name="Mitros T."/>
            <person name="Nelson W."/>
            <person name="Hyten D.L."/>
            <person name="Song Q."/>
            <person name="Thelen J.J."/>
            <person name="Cheng J."/>
            <person name="Xu D."/>
            <person name="Hellsten U."/>
            <person name="May G.D."/>
            <person name="Yu Y."/>
            <person name="Sakurai T."/>
            <person name="Umezawa T."/>
            <person name="Bhattacharyya M.K."/>
            <person name="Sandhu D."/>
            <person name="Valliyodan B."/>
            <person name="Lindquist E."/>
            <person name="Peto M."/>
            <person name="Grant D."/>
            <person name="Shu S."/>
            <person name="Goodstein D."/>
            <person name="Barry K."/>
            <person name="Futrell-Griggs M."/>
            <person name="Abernathy B."/>
            <person name="Du J."/>
            <person name="Tian Z."/>
            <person name="Zhu L."/>
            <person name="Gill N."/>
            <person name="Joshi T."/>
            <person name="Libault M."/>
            <person name="Sethuraman A."/>
            <person name="Zhang X.-C."/>
            <person name="Shinozaki K."/>
            <person name="Nguyen H.T."/>
            <person name="Wing R.A."/>
            <person name="Cregan P."/>
            <person name="Specht J."/>
            <person name="Grimwood J."/>
            <person name="Rokhsar D."/>
            <person name="Stacey G."/>
            <person name="Shoemaker R.C."/>
            <person name="Jackson S.A."/>
        </authorList>
    </citation>
    <scope>NUCLEOTIDE SEQUENCE</scope>
    <source>
        <strain evidence="2">cv. Williams 82</strain>
        <tissue evidence="1">Callus</tissue>
    </source>
</reference>
<dbReference type="EnsemblPlants" id="KRH40647">
    <property type="protein sequence ID" value="KRH40647"/>
    <property type="gene ID" value="GLYMA_09G272200"/>
</dbReference>
<keyword evidence="3" id="KW-1185">Reference proteome</keyword>
<name>K7LGD4_SOYBN</name>
<protein>
    <submittedName>
        <fullName evidence="1 2">Uncharacterized protein</fullName>
    </submittedName>
</protein>
<reference evidence="2" key="2">
    <citation type="submission" date="2018-02" db="UniProtKB">
        <authorList>
            <consortium name="EnsemblPlants"/>
        </authorList>
    </citation>
    <scope>IDENTIFICATION</scope>
    <source>
        <strain evidence="2">Williams 82</strain>
    </source>
</reference>
<evidence type="ECO:0000313" key="3">
    <source>
        <dbReference type="Proteomes" id="UP000008827"/>
    </source>
</evidence>
<sequence length="111" mass="11899">MVGMTSLTRSLPETYEDMCCSSLVTFDADVDANDGGAMLPELSKLTISDKRVSGSGNIAMISSSSLTTSSIDGLSSGLSWQHLRARVKNLSKQSDGYNPILLSMMEYIVPD</sequence>
<accession>K7LGD4</accession>
<dbReference type="AlphaFoldDB" id="K7LGD4"/>
<evidence type="ECO:0000313" key="1">
    <source>
        <dbReference type="EMBL" id="KRH40647.1"/>
    </source>
</evidence>
<dbReference type="EMBL" id="CM000842">
    <property type="protein sequence ID" value="KRH40647.1"/>
    <property type="molecule type" value="Genomic_DNA"/>
</dbReference>
<dbReference type="PaxDb" id="3847-GLYMA09G40865.1"/>
<organism evidence="1">
    <name type="scientific">Glycine max</name>
    <name type="common">Soybean</name>
    <name type="synonym">Glycine hispida</name>
    <dbReference type="NCBI Taxonomy" id="3847"/>
    <lineage>
        <taxon>Eukaryota</taxon>
        <taxon>Viridiplantae</taxon>
        <taxon>Streptophyta</taxon>
        <taxon>Embryophyta</taxon>
        <taxon>Tracheophyta</taxon>
        <taxon>Spermatophyta</taxon>
        <taxon>Magnoliopsida</taxon>
        <taxon>eudicotyledons</taxon>
        <taxon>Gunneridae</taxon>
        <taxon>Pentapetalae</taxon>
        <taxon>rosids</taxon>
        <taxon>fabids</taxon>
        <taxon>Fabales</taxon>
        <taxon>Fabaceae</taxon>
        <taxon>Papilionoideae</taxon>
        <taxon>50 kb inversion clade</taxon>
        <taxon>NPAAA clade</taxon>
        <taxon>indigoferoid/millettioid clade</taxon>
        <taxon>Phaseoleae</taxon>
        <taxon>Glycine</taxon>
        <taxon>Glycine subgen. Soja</taxon>
    </lineage>
</organism>
<gene>
    <name evidence="1" type="ORF">GLYMA_09G272200</name>
</gene>